<dbReference type="WBParaSite" id="L893_g4306.t1">
    <property type="protein sequence ID" value="L893_g4306.t1"/>
    <property type="gene ID" value="L893_g4306"/>
</dbReference>
<proteinExistence type="predicted"/>
<dbReference type="AlphaFoldDB" id="A0A1I8ACE2"/>
<evidence type="ECO:0000313" key="1">
    <source>
        <dbReference type="Proteomes" id="UP000095287"/>
    </source>
</evidence>
<protein>
    <submittedName>
        <fullName evidence="2">Uncharacterized protein</fullName>
    </submittedName>
</protein>
<keyword evidence="1" id="KW-1185">Reference proteome</keyword>
<name>A0A1I8ACE2_9BILA</name>
<evidence type="ECO:0000313" key="2">
    <source>
        <dbReference type="WBParaSite" id="L893_g4306.t1"/>
    </source>
</evidence>
<sequence length="79" mass="8538">MCAICISPGREVTHASTVWTGRVAPQCHVAPSLSPDGITRVVGERVLCLGVRFFSAGDRHLEGVLIFPLNLYSKFIGLN</sequence>
<accession>A0A1I8ACE2</accession>
<reference evidence="2" key="1">
    <citation type="submission" date="2016-11" db="UniProtKB">
        <authorList>
            <consortium name="WormBaseParasite"/>
        </authorList>
    </citation>
    <scope>IDENTIFICATION</scope>
</reference>
<organism evidence="1 2">
    <name type="scientific">Steinernema glaseri</name>
    <dbReference type="NCBI Taxonomy" id="37863"/>
    <lineage>
        <taxon>Eukaryota</taxon>
        <taxon>Metazoa</taxon>
        <taxon>Ecdysozoa</taxon>
        <taxon>Nematoda</taxon>
        <taxon>Chromadorea</taxon>
        <taxon>Rhabditida</taxon>
        <taxon>Tylenchina</taxon>
        <taxon>Panagrolaimomorpha</taxon>
        <taxon>Strongyloidoidea</taxon>
        <taxon>Steinernematidae</taxon>
        <taxon>Steinernema</taxon>
    </lineage>
</organism>
<dbReference type="Proteomes" id="UP000095287">
    <property type="component" value="Unplaced"/>
</dbReference>